<dbReference type="AlphaFoldDB" id="A0A4Y2H403"/>
<keyword evidence="2" id="KW-1185">Reference proteome</keyword>
<reference evidence="1 2" key="1">
    <citation type="journal article" date="2019" name="Sci. Rep.">
        <title>Orb-weaving spider Araneus ventricosus genome elucidates the spidroin gene catalogue.</title>
        <authorList>
            <person name="Kono N."/>
            <person name="Nakamura H."/>
            <person name="Ohtoshi R."/>
            <person name="Moran D.A.P."/>
            <person name="Shinohara A."/>
            <person name="Yoshida Y."/>
            <person name="Fujiwara M."/>
            <person name="Mori M."/>
            <person name="Tomita M."/>
            <person name="Arakawa K."/>
        </authorList>
    </citation>
    <scope>NUCLEOTIDE SEQUENCE [LARGE SCALE GENOMIC DNA]</scope>
</reference>
<accession>A0A4Y2H403</accession>
<sequence>MSMLSSADSSTRKPFELISILHFGEQHRLALEHESGPAPTDFPSVGNGKAGDNWFHYKGALFLVGSSVIGNSVFEREKIAKGWEQGGCLGREMRVS</sequence>
<dbReference type="EMBL" id="BGPR01101647">
    <property type="protein sequence ID" value="GBM60373.1"/>
    <property type="molecule type" value="Genomic_DNA"/>
</dbReference>
<protein>
    <submittedName>
        <fullName evidence="1">Uncharacterized protein</fullName>
    </submittedName>
</protein>
<name>A0A4Y2H403_ARAVE</name>
<organism evidence="1 2">
    <name type="scientific">Araneus ventricosus</name>
    <name type="common">Orbweaver spider</name>
    <name type="synonym">Epeira ventricosa</name>
    <dbReference type="NCBI Taxonomy" id="182803"/>
    <lineage>
        <taxon>Eukaryota</taxon>
        <taxon>Metazoa</taxon>
        <taxon>Ecdysozoa</taxon>
        <taxon>Arthropoda</taxon>
        <taxon>Chelicerata</taxon>
        <taxon>Arachnida</taxon>
        <taxon>Araneae</taxon>
        <taxon>Araneomorphae</taxon>
        <taxon>Entelegynae</taxon>
        <taxon>Araneoidea</taxon>
        <taxon>Araneidae</taxon>
        <taxon>Araneus</taxon>
    </lineage>
</organism>
<proteinExistence type="predicted"/>
<dbReference type="Proteomes" id="UP000499080">
    <property type="component" value="Unassembled WGS sequence"/>
</dbReference>
<gene>
    <name evidence="1" type="ORF">AVEN_219041_1</name>
</gene>
<evidence type="ECO:0000313" key="2">
    <source>
        <dbReference type="Proteomes" id="UP000499080"/>
    </source>
</evidence>
<comment type="caution">
    <text evidence="1">The sequence shown here is derived from an EMBL/GenBank/DDBJ whole genome shotgun (WGS) entry which is preliminary data.</text>
</comment>
<evidence type="ECO:0000313" key="1">
    <source>
        <dbReference type="EMBL" id="GBM60373.1"/>
    </source>
</evidence>